<feature type="compositionally biased region" description="Polar residues" evidence="1">
    <location>
        <begin position="69"/>
        <end position="81"/>
    </location>
</feature>
<organism evidence="2 4">
    <name type="scientific">Rathayibacter rathayi</name>
    <name type="common">Corynebacterium rathayi</name>
    <dbReference type="NCBI Taxonomy" id="33887"/>
    <lineage>
        <taxon>Bacteria</taxon>
        <taxon>Bacillati</taxon>
        <taxon>Actinomycetota</taxon>
        <taxon>Actinomycetes</taxon>
        <taxon>Micrococcales</taxon>
        <taxon>Microbacteriaceae</taxon>
        <taxon>Rathayibacter</taxon>
    </lineage>
</organism>
<reference evidence="4 5" key="1">
    <citation type="submission" date="2018-02" db="EMBL/GenBank/DDBJ databases">
        <title>Bacteriophage NCPPB3778 and a type I-E CRISPR drive the evolution of the US Biological Select Agent, Rathayibacter toxicus.</title>
        <authorList>
            <person name="Davis E.W.II."/>
            <person name="Tabima J.F."/>
            <person name="Weisberg A.J."/>
            <person name="Lopes L.D."/>
            <person name="Wiseman M.S."/>
            <person name="Wiseman M.S."/>
            <person name="Pupko T."/>
            <person name="Belcher M.S."/>
            <person name="Sechler A.J."/>
            <person name="Tancos M.A."/>
            <person name="Schroeder B.K."/>
            <person name="Murray T.D."/>
            <person name="Luster D.G."/>
            <person name="Schneider W.L."/>
            <person name="Rogers E."/>
            <person name="Andreote F.D."/>
            <person name="Grunwald N.J."/>
            <person name="Putnam M.L."/>
            <person name="Chang J.H."/>
        </authorList>
    </citation>
    <scope>NUCLEOTIDE SEQUENCE [LARGE SCALE GENOMIC DNA]</scope>
    <source>
        <strain evidence="3 5">AY1D6</strain>
        <strain evidence="2 4">AY1I9</strain>
    </source>
</reference>
<dbReference type="KEGG" id="rry:C1O28_14655"/>
<evidence type="ECO:0000313" key="5">
    <source>
        <dbReference type="Proteomes" id="UP000239698"/>
    </source>
</evidence>
<comment type="caution">
    <text evidence="2">The sequence shown here is derived from an EMBL/GenBank/DDBJ whole genome shotgun (WGS) entry which is preliminary data.</text>
</comment>
<evidence type="ECO:0000313" key="4">
    <source>
        <dbReference type="Proteomes" id="UP000237881"/>
    </source>
</evidence>
<dbReference type="GeneID" id="49821717"/>
<proteinExistence type="predicted"/>
<sequence>MRDDEHNSTDKQNGPVMDGAEDASNDEKLSGLIDQVEHDHGAEGAGAMADALRDRAEETDIDIADESEATGSVEDSGTAQV</sequence>
<accession>A0ABD6W5M6</accession>
<evidence type="ECO:0000256" key="1">
    <source>
        <dbReference type="SAM" id="MobiDB-lite"/>
    </source>
</evidence>
<evidence type="ECO:0000313" key="2">
    <source>
        <dbReference type="EMBL" id="PPF10757.1"/>
    </source>
</evidence>
<keyword evidence="5" id="KW-1185">Reference proteome</keyword>
<protein>
    <submittedName>
        <fullName evidence="2">Uncharacterized protein</fullName>
    </submittedName>
</protein>
<feature type="compositionally biased region" description="Basic and acidic residues" evidence="1">
    <location>
        <begin position="25"/>
        <end position="42"/>
    </location>
</feature>
<feature type="compositionally biased region" description="Acidic residues" evidence="1">
    <location>
        <begin position="59"/>
        <end position="68"/>
    </location>
</feature>
<dbReference type="Proteomes" id="UP000239698">
    <property type="component" value="Unassembled WGS sequence"/>
</dbReference>
<dbReference type="AlphaFoldDB" id="A0ABD6W5M6"/>
<name>A0ABD6W5M6_RATRA</name>
<evidence type="ECO:0000313" key="3">
    <source>
        <dbReference type="EMBL" id="PPH77661.1"/>
    </source>
</evidence>
<gene>
    <name evidence="2" type="ORF">C5C04_13000</name>
    <name evidence="3" type="ORF">C5C40_06600</name>
</gene>
<feature type="region of interest" description="Disordered" evidence="1">
    <location>
        <begin position="1"/>
        <end position="81"/>
    </location>
</feature>
<dbReference type="EMBL" id="PSVT01000010">
    <property type="protein sequence ID" value="PPH77661.1"/>
    <property type="molecule type" value="Genomic_DNA"/>
</dbReference>
<dbReference type="EMBL" id="PSUL01000040">
    <property type="protein sequence ID" value="PPF10757.1"/>
    <property type="molecule type" value="Genomic_DNA"/>
</dbReference>
<dbReference type="RefSeq" id="WP_097167796.1">
    <property type="nucleotide sequence ID" value="NZ_CP028129.1"/>
</dbReference>
<dbReference type="Proteomes" id="UP000237881">
    <property type="component" value="Unassembled WGS sequence"/>
</dbReference>